<evidence type="ECO:0000313" key="3">
    <source>
        <dbReference type="Proteomes" id="UP001233172"/>
    </source>
</evidence>
<keyword evidence="1" id="KW-0472">Membrane</keyword>
<reference evidence="2" key="1">
    <citation type="journal article" date="2023" name="PLoS Negl. Trop. Dis.">
        <title>A genome sequence for Biomphalaria pfeifferi, the major vector snail for the human-infecting parasite Schistosoma mansoni.</title>
        <authorList>
            <person name="Bu L."/>
            <person name="Lu L."/>
            <person name="Laidemitt M.R."/>
            <person name="Zhang S.M."/>
            <person name="Mutuku M."/>
            <person name="Mkoji G."/>
            <person name="Steinauer M."/>
            <person name="Loker E.S."/>
        </authorList>
    </citation>
    <scope>NUCLEOTIDE SEQUENCE</scope>
    <source>
        <strain evidence="2">KasaAsao</strain>
    </source>
</reference>
<evidence type="ECO:0000256" key="1">
    <source>
        <dbReference type="SAM" id="Phobius"/>
    </source>
</evidence>
<name>A0AAD8EW02_BIOPF</name>
<dbReference type="Proteomes" id="UP001233172">
    <property type="component" value="Unassembled WGS sequence"/>
</dbReference>
<keyword evidence="1" id="KW-1133">Transmembrane helix</keyword>
<dbReference type="EMBL" id="JASAOG010000240">
    <property type="protein sequence ID" value="KAK0042467.1"/>
    <property type="molecule type" value="Genomic_DNA"/>
</dbReference>
<protein>
    <submittedName>
        <fullName evidence="2">Uncharacterized protein</fullName>
    </submittedName>
</protein>
<feature type="transmembrane region" description="Helical" evidence="1">
    <location>
        <begin position="12"/>
        <end position="32"/>
    </location>
</feature>
<comment type="caution">
    <text evidence="2">The sequence shown here is derived from an EMBL/GenBank/DDBJ whole genome shotgun (WGS) entry which is preliminary data.</text>
</comment>
<proteinExistence type="predicted"/>
<reference evidence="2" key="2">
    <citation type="submission" date="2023-04" db="EMBL/GenBank/DDBJ databases">
        <authorList>
            <person name="Bu L."/>
            <person name="Lu L."/>
            <person name="Laidemitt M.R."/>
            <person name="Zhang S.M."/>
            <person name="Mutuku M."/>
            <person name="Mkoji G."/>
            <person name="Steinauer M."/>
            <person name="Loker E.S."/>
        </authorList>
    </citation>
    <scope>NUCLEOTIDE SEQUENCE</scope>
    <source>
        <strain evidence="2">KasaAsao</strain>
        <tissue evidence="2">Whole Snail</tissue>
    </source>
</reference>
<keyword evidence="3" id="KW-1185">Reference proteome</keyword>
<evidence type="ECO:0000313" key="2">
    <source>
        <dbReference type="EMBL" id="KAK0042467.1"/>
    </source>
</evidence>
<organism evidence="2 3">
    <name type="scientific">Biomphalaria pfeifferi</name>
    <name type="common">Bloodfluke planorb</name>
    <name type="synonym">Freshwater snail</name>
    <dbReference type="NCBI Taxonomy" id="112525"/>
    <lineage>
        <taxon>Eukaryota</taxon>
        <taxon>Metazoa</taxon>
        <taxon>Spiralia</taxon>
        <taxon>Lophotrochozoa</taxon>
        <taxon>Mollusca</taxon>
        <taxon>Gastropoda</taxon>
        <taxon>Heterobranchia</taxon>
        <taxon>Euthyneura</taxon>
        <taxon>Panpulmonata</taxon>
        <taxon>Hygrophila</taxon>
        <taxon>Lymnaeoidea</taxon>
        <taxon>Planorbidae</taxon>
        <taxon>Biomphalaria</taxon>
    </lineage>
</organism>
<gene>
    <name evidence="2" type="ORF">Bpfe_028120</name>
</gene>
<dbReference type="AlphaFoldDB" id="A0AAD8EW02"/>
<sequence length="71" mass="7922">MSNIVCETTMGILITFLTIFVISLYSLIVTATNTSDLKMFVKSYGKYCGPTRLNYGWTSMSALACYRKCAD</sequence>
<keyword evidence="1" id="KW-0812">Transmembrane</keyword>
<accession>A0AAD8EW02</accession>
<feature type="non-terminal residue" evidence="2">
    <location>
        <position position="71"/>
    </location>
</feature>